<keyword evidence="3" id="KW-1185">Reference proteome</keyword>
<dbReference type="Pfam" id="PF00501">
    <property type="entry name" value="AMP-binding"/>
    <property type="match status" value="1"/>
</dbReference>
<accession>A0A3M2LK94</accession>
<dbReference type="Gene3D" id="3.30.300.30">
    <property type="match status" value="1"/>
</dbReference>
<dbReference type="GO" id="GO:0016874">
    <property type="term" value="F:ligase activity"/>
    <property type="evidence" value="ECO:0007669"/>
    <property type="project" value="UniProtKB-KW"/>
</dbReference>
<dbReference type="InterPro" id="IPR000873">
    <property type="entry name" value="AMP-dep_synth/lig_dom"/>
</dbReference>
<dbReference type="InterPro" id="IPR045851">
    <property type="entry name" value="AMP-bd_C_sf"/>
</dbReference>
<evidence type="ECO:0000313" key="3">
    <source>
        <dbReference type="Proteomes" id="UP000278673"/>
    </source>
</evidence>
<dbReference type="Gene3D" id="3.40.50.12780">
    <property type="entry name" value="N-terminal domain of ligase-like"/>
    <property type="match status" value="1"/>
</dbReference>
<sequence>MFTIFDDRLDAFARRTLDDHRRFDAGAWRPEEIEAHQLRALRETLRYVAARSPFYGELLGHLDESAIADLTFDSFAELPFTTKDDLRGRLLDMLSRPVHEGWIFYETTGTTGRATPCPRDNVDSLVNNTALSVCYRHVFEAHGDRHVIAVMGPNELHSTGDTFGDVCRNLGAAHAKMWPHSPVVGFPRALEVIREIAVTGVFCTPNVAMSMAREALRAGLEPRELGIRFFMFTGELATPGLLRNIGELWGATAYNCLYASQEASILGAVHGDGRLRTVPLNVYYELIDPETGRPVPRGEGPRQGELVVTHLYQGSKPLVRYRTGDLVRLSPAPATDAGGYPSEVLLPLGRVRDLIDLNGHGVTAYELESTILDRLAGAMDYQLVIDRIDGTDTLTVEVETRGGRPLPPDNVTDLVRAARDAWGCPLTVAYGRLGGVTTTGAMVSWKAARVHDRRRAPDAERRVALAMAGQREPR</sequence>
<organism evidence="2 3">
    <name type="scientific">Streptomyces triticirhizae</name>
    <dbReference type="NCBI Taxonomy" id="2483353"/>
    <lineage>
        <taxon>Bacteria</taxon>
        <taxon>Bacillati</taxon>
        <taxon>Actinomycetota</taxon>
        <taxon>Actinomycetes</taxon>
        <taxon>Kitasatosporales</taxon>
        <taxon>Streptomycetaceae</taxon>
        <taxon>Streptomyces</taxon>
    </lineage>
</organism>
<protein>
    <submittedName>
        <fullName evidence="2">Phenylacetate--CoA ligase family protein</fullName>
    </submittedName>
</protein>
<dbReference type="InterPro" id="IPR042099">
    <property type="entry name" value="ANL_N_sf"/>
</dbReference>
<dbReference type="EMBL" id="RFFJ01000143">
    <property type="protein sequence ID" value="RMI36435.1"/>
    <property type="molecule type" value="Genomic_DNA"/>
</dbReference>
<dbReference type="Proteomes" id="UP000278673">
    <property type="component" value="Unassembled WGS sequence"/>
</dbReference>
<evidence type="ECO:0000259" key="1">
    <source>
        <dbReference type="Pfam" id="PF00501"/>
    </source>
</evidence>
<dbReference type="SUPFAM" id="SSF56801">
    <property type="entry name" value="Acetyl-CoA synthetase-like"/>
    <property type="match status" value="1"/>
</dbReference>
<comment type="caution">
    <text evidence="2">The sequence shown here is derived from an EMBL/GenBank/DDBJ whole genome shotgun (WGS) entry which is preliminary data.</text>
</comment>
<name>A0A3M2LK94_9ACTN</name>
<dbReference type="PANTHER" id="PTHR43845">
    <property type="entry name" value="BLR5969 PROTEIN"/>
    <property type="match status" value="1"/>
</dbReference>
<keyword evidence="2" id="KW-0436">Ligase</keyword>
<dbReference type="AlphaFoldDB" id="A0A3M2LK94"/>
<evidence type="ECO:0000313" key="2">
    <source>
        <dbReference type="EMBL" id="RMI36435.1"/>
    </source>
</evidence>
<dbReference type="PANTHER" id="PTHR43845:SF1">
    <property type="entry name" value="BLR5969 PROTEIN"/>
    <property type="match status" value="1"/>
</dbReference>
<dbReference type="RefSeq" id="WP_122185557.1">
    <property type="nucleotide sequence ID" value="NZ_RFFJ01000143.1"/>
</dbReference>
<reference evidence="2 3" key="1">
    <citation type="submission" date="2018-10" db="EMBL/GenBank/DDBJ databases">
        <title>Isolation, diversity and antifungal activity of actinobacteria from wheat.</title>
        <authorList>
            <person name="Han C."/>
        </authorList>
    </citation>
    <scope>NUCLEOTIDE SEQUENCE [LARGE SCALE GENOMIC DNA]</scope>
    <source>
        <strain evidence="2 3">NEAU-YY642</strain>
    </source>
</reference>
<proteinExistence type="predicted"/>
<feature type="domain" description="AMP-dependent synthetase/ligase" evidence="1">
    <location>
        <begin position="107"/>
        <end position="308"/>
    </location>
</feature>
<gene>
    <name evidence="2" type="ORF">EBN88_21515</name>
</gene>